<dbReference type="PANTHER" id="PTHR44846">
    <property type="entry name" value="MANNOSYL-D-GLYCERATE TRANSPORT/METABOLISM SYSTEM REPRESSOR MNGR-RELATED"/>
    <property type="match status" value="1"/>
</dbReference>
<name>A0A6N9YM23_9ACTN</name>
<dbReference type="SMART" id="SM00345">
    <property type="entry name" value="HTH_GNTR"/>
    <property type="match status" value="1"/>
</dbReference>
<dbReference type="SUPFAM" id="SSF46785">
    <property type="entry name" value="Winged helix' DNA-binding domain"/>
    <property type="match status" value="1"/>
</dbReference>
<dbReference type="EMBL" id="JAAGOB010000005">
    <property type="protein sequence ID" value="NED96012.1"/>
    <property type="molecule type" value="Genomic_DNA"/>
</dbReference>
<dbReference type="SMART" id="SM00866">
    <property type="entry name" value="UTRA"/>
    <property type="match status" value="1"/>
</dbReference>
<comment type="caution">
    <text evidence="5">The sequence shown here is derived from an EMBL/GenBank/DDBJ whole genome shotgun (WGS) entry which is preliminary data.</text>
</comment>
<evidence type="ECO:0000259" key="4">
    <source>
        <dbReference type="PROSITE" id="PS50949"/>
    </source>
</evidence>
<proteinExistence type="predicted"/>
<keyword evidence="2" id="KW-0238">DNA-binding</keyword>
<dbReference type="SUPFAM" id="SSF64288">
    <property type="entry name" value="Chorismate lyase-like"/>
    <property type="match status" value="1"/>
</dbReference>
<evidence type="ECO:0000313" key="6">
    <source>
        <dbReference type="Proteomes" id="UP000469185"/>
    </source>
</evidence>
<reference evidence="5 6" key="1">
    <citation type="submission" date="2020-02" db="EMBL/GenBank/DDBJ databases">
        <authorList>
            <person name="Li X.-J."/>
            <person name="Feng X.-M."/>
        </authorList>
    </citation>
    <scope>NUCLEOTIDE SEQUENCE [LARGE SCALE GENOMIC DNA]</scope>
    <source>
        <strain evidence="5 6">CGMCC 4.7225</strain>
    </source>
</reference>
<organism evidence="5 6">
    <name type="scientific">Phytoactinopolyspora alkaliphila</name>
    <dbReference type="NCBI Taxonomy" id="1783498"/>
    <lineage>
        <taxon>Bacteria</taxon>
        <taxon>Bacillati</taxon>
        <taxon>Actinomycetota</taxon>
        <taxon>Actinomycetes</taxon>
        <taxon>Jiangellales</taxon>
        <taxon>Jiangellaceae</taxon>
        <taxon>Phytoactinopolyspora</taxon>
    </lineage>
</organism>
<dbReference type="InterPro" id="IPR011663">
    <property type="entry name" value="UTRA"/>
</dbReference>
<dbReference type="GO" id="GO:0003677">
    <property type="term" value="F:DNA binding"/>
    <property type="evidence" value="ECO:0007669"/>
    <property type="project" value="UniProtKB-KW"/>
</dbReference>
<gene>
    <name evidence="5" type="ORF">G1H11_11895</name>
</gene>
<protein>
    <submittedName>
        <fullName evidence="5">GntR family transcriptional regulator</fullName>
    </submittedName>
</protein>
<dbReference type="CDD" id="cd07377">
    <property type="entry name" value="WHTH_GntR"/>
    <property type="match status" value="1"/>
</dbReference>
<accession>A0A6N9YM23</accession>
<dbReference type="InterPro" id="IPR000524">
    <property type="entry name" value="Tscrpt_reg_HTH_GntR"/>
</dbReference>
<dbReference type="GO" id="GO:0045892">
    <property type="term" value="P:negative regulation of DNA-templated transcription"/>
    <property type="evidence" value="ECO:0007669"/>
    <property type="project" value="TreeGrafter"/>
</dbReference>
<dbReference type="Pfam" id="PF00392">
    <property type="entry name" value="GntR"/>
    <property type="match status" value="1"/>
</dbReference>
<feature type="domain" description="HTH gntR-type" evidence="4">
    <location>
        <begin position="3"/>
        <end position="69"/>
    </location>
</feature>
<dbReference type="InterPro" id="IPR050679">
    <property type="entry name" value="Bact_HTH_transcr_reg"/>
</dbReference>
<dbReference type="InterPro" id="IPR028978">
    <property type="entry name" value="Chorismate_lyase_/UTRA_dom_sf"/>
</dbReference>
<dbReference type="PROSITE" id="PS50949">
    <property type="entry name" value="HTH_GNTR"/>
    <property type="match status" value="1"/>
</dbReference>
<evidence type="ECO:0000256" key="2">
    <source>
        <dbReference type="ARBA" id="ARBA00023125"/>
    </source>
</evidence>
<dbReference type="InterPro" id="IPR036390">
    <property type="entry name" value="WH_DNA-bd_sf"/>
</dbReference>
<dbReference type="Gene3D" id="3.40.1410.10">
    <property type="entry name" value="Chorismate lyase-like"/>
    <property type="match status" value="1"/>
</dbReference>
<dbReference type="Gene3D" id="1.10.10.10">
    <property type="entry name" value="Winged helix-like DNA-binding domain superfamily/Winged helix DNA-binding domain"/>
    <property type="match status" value="1"/>
</dbReference>
<evidence type="ECO:0000256" key="1">
    <source>
        <dbReference type="ARBA" id="ARBA00023015"/>
    </source>
</evidence>
<keyword evidence="3" id="KW-0804">Transcription</keyword>
<dbReference type="RefSeq" id="WP_163818756.1">
    <property type="nucleotide sequence ID" value="NZ_JAAGOB010000005.1"/>
</dbReference>
<evidence type="ECO:0000256" key="3">
    <source>
        <dbReference type="ARBA" id="ARBA00023163"/>
    </source>
</evidence>
<dbReference type="InterPro" id="IPR036388">
    <property type="entry name" value="WH-like_DNA-bd_sf"/>
</dbReference>
<evidence type="ECO:0000313" key="5">
    <source>
        <dbReference type="EMBL" id="NED96012.1"/>
    </source>
</evidence>
<sequence length="239" mass="26681">MKTPKYQSIFTELRERCSRLPVETRLPPERQLAADFDVSLMTVRQALAELAAGGWIERIPGSGTYVRRPRIEMGPSFTSFTEDMRRRHLRPSSLLMGLDTVPADERVATELGVIPGDDVLEVERLRLADREPMCHELAHLPAALRGMIDSSDLEGEIREACAKAGLVMASAVRRVRAVVAPPRECRLLGLPPESPALEIVDTFYDSHSRPAQTARSRYRFDRYEMLSTVGPSPDSPRGA</sequence>
<dbReference type="PANTHER" id="PTHR44846:SF1">
    <property type="entry name" value="MANNOSYL-D-GLYCERATE TRANSPORT_METABOLISM SYSTEM REPRESSOR MNGR-RELATED"/>
    <property type="match status" value="1"/>
</dbReference>
<keyword evidence="1" id="KW-0805">Transcription regulation</keyword>
<dbReference type="Proteomes" id="UP000469185">
    <property type="component" value="Unassembled WGS sequence"/>
</dbReference>
<keyword evidence="6" id="KW-1185">Reference proteome</keyword>
<dbReference type="AlphaFoldDB" id="A0A6N9YM23"/>
<dbReference type="Pfam" id="PF07702">
    <property type="entry name" value="UTRA"/>
    <property type="match status" value="1"/>
</dbReference>
<dbReference type="GO" id="GO:0003700">
    <property type="term" value="F:DNA-binding transcription factor activity"/>
    <property type="evidence" value="ECO:0007669"/>
    <property type="project" value="InterPro"/>
</dbReference>
<dbReference type="PRINTS" id="PR00035">
    <property type="entry name" value="HTHGNTR"/>
</dbReference>